<dbReference type="Gene3D" id="2.30.30.40">
    <property type="entry name" value="SH3 Domains"/>
    <property type="match status" value="1"/>
</dbReference>
<dbReference type="InterPro" id="IPR036028">
    <property type="entry name" value="SH3-like_dom_sf"/>
</dbReference>
<dbReference type="GO" id="GO:0004842">
    <property type="term" value="F:ubiquitin-protein transferase activity"/>
    <property type="evidence" value="ECO:0007669"/>
    <property type="project" value="TreeGrafter"/>
</dbReference>
<feature type="region of interest" description="Disordered" evidence="9">
    <location>
        <begin position="760"/>
        <end position="841"/>
    </location>
</feature>
<dbReference type="InterPro" id="IPR001841">
    <property type="entry name" value="Znf_RING"/>
</dbReference>
<dbReference type="Gene3D" id="3.30.40.10">
    <property type="entry name" value="Zinc/RING finger domain, C3HC4 (zinc finger)"/>
    <property type="match status" value="1"/>
</dbReference>
<dbReference type="InterPro" id="IPR017907">
    <property type="entry name" value="Znf_RING_CS"/>
</dbReference>
<feature type="compositionally biased region" description="Low complexity" evidence="9">
    <location>
        <begin position="817"/>
        <end position="833"/>
    </location>
</feature>
<dbReference type="Proteomes" id="UP000070168">
    <property type="component" value="Unassembled WGS sequence"/>
</dbReference>
<evidence type="ECO:0000256" key="8">
    <source>
        <dbReference type="PROSITE-ProRule" id="PRU00192"/>
    </source>
</evidence>
<keyword evidence="5" id="KW-0862">Zinc</keyword>
<evidence type="ECO:0000256" key="5">
    <source>
        <dbReference type="ARBA" id="ARBA00022833"/>
    </source>
</evidence>
<evidence type="ECO:0000256" key="9">
    <source>
        <dbReference type="SAM" id="MobiDB-lite"/>
    </source>
</evidence>
<evidence type="ECO:0000256" key="3">
    <source>
        <dbReference type="ARBA" id="ARBA00022723"/>
    </source>
</evidence>
<dbReference type="InterPro" id="IPR052256">
    <property type="entry name" value="E3_ubiquitin-ligase_CHFR"/>
</dbReference>
<dbReference type="InterPro" id="IPR013083">
    <property type="entry name" value="Znf_RING/FYVE/PHD"/>
</dbReference>
<evidence type="ECO:0000259" key="10">
    <source>
        <dbReference type="PROSITE" id="PS50002"/>
    </source>
</evidence>
<dbReference type="GO" id="GO:0006511">
    <property type="term" value="P:ubiquitin-dependent protein catabolic process"/>
    <property type="evidence" value="ECO:0007669"/>
    <property type="project" value="TreeGrafter"/>
</dbReference>
<dbReference type="GO" id="GO:0005634">
    <property type="term" value="C:nucleus"/>
    <property type="evidence" value="ECO:0007669"/>
    <property type="project" value="TreeGrafter"/>
</dbReference>
<keyword evidence="6" id="KW-0832">Ubl conjugation</keyword>
<dbReference type="AlphaFoldDB" id="A0A135LHE9"/>
<dbReference type="SUPFAM" id="SSF50044">
    <property type="entry name" value="SH3-domain"/>
    <property type="match status" value="1"/>
</dbReference>
<feature type="region of interest" description="Disordered" evidence="9">
    <location>
        <begin position="260"/>
        <end position="477"/>
    </location>
</feature>
<dbReference type="OrthoDB" id="1305878at2759"/>
<feature type="compositionally biased region" description="Basic residues" evidence="9">
    <location>
        <begin position="260"/>
        <end position="272"/>
    </location>
</feature>
<name>A0A135LHE9_PENPA</name>
<dbReference type="SUPFAM" id="SSF57850">
    <property type="entry name" value="RING/U-box"/>
    <property type="match status" value="3"/>
</dbReference>
<accession>A0A135LHE9</accession>
<dbReference type="Pfam" id="PF00097">
    <property type="entry name" value="zf-C3HC4"/>
    <property type="match status" value="1"/>
</dbReference>
<dbReference type="SMART" id="SM00326">
    <property type="entry name" value="SH3"/>
    <property type="match status" value="1"/>
</dbReference>
<dbReference type="PROSITE" id="PS50089">
    <property type="entry name" value="ZF_RING_2"/>
    <property type="match status" value="1"/>
</dbReference>
<evidence type="ECO:0000313" key="13">
    <source>
        <dbReference type="Proteomes" id="UP000070168"/>
    </source>
</evidence>
<keyword evidence="13" id="KW-1185">Reference proteome</keyword>
<keyword evidence="2 8" id="KW-0728">SH3 domain</keyword>
<dbReference type="GO" id="GO:0016567">
    <property type="term" value="P:protein ubiquitination"/>
    <property type="evidence" value="ECO:0007669"/>
    <property type="project" value="TreeGrafter"/>
</dbReference>
<dbReference type="Gene3D" id="3.30.60.90">
    <property type="match status" value="1"/>
</dbReference>
<evidence type="ECO:0000259" key="11">
    <source>
        <dbReference type="PROSITE" id="PS50089"/>
    </source>
</evidence>
<evidence type="ECO:0000313" key="12">
    <source>
        <dbReference type="EMBL" id="KXG48411.1"/>
    </source>
</evidence>
<dbReference type="GO" id="GO:0008270">
    <property type="term" value="F:zinc ion binding"/>
    <property type="evidence" value="ECO:0007669"/>
    <property type="project" value="UniProtKB-KW"/>
</dbReference>
<evidence type="ECO:0000256" key="6">
    <source>
        <dbReference type="ARBA" id="ARBA00022843"/>
    </source>
</evidence>
<dbReference type="GeneID" id="63705294"/>
<evidence type="ECO:0000256" key="1">
    <source>
        <dbReference type="ARBA" id="ARBA00008649"/>
    </source>
</evidence>
<feature type="compositionally biased region" description="Basic and acidic residues" evidence="9">
    <location>
        <begin position="90"/>
        <end position="100"/>
    </location>
</feature>
<comment type="caution">
    <text evidence="12">The sequence shown here is derived from an EMBL/GenBank/DDBJ whole genome shotgun (WGS) entry which is preliminary data.</text>
</comment>
<evidence type="ECO:0000256" key="4">
    <source>
        <dbReference type="ARBA" id="ARBA00022771"/>
    </source>
</evidence>
<dbReference type="OMA" id="NNCVNQG"/>
<comment type="similarity">
    <text evidence="1">Belongs to the SH3RF family.</text>
</comment>
<protein>
    <submittedName>
        <fullName evidence="12">Zinc finger, RING-type</fullName>
    </submittedName>
</protein>
<organism evidence="12 13">
    <name type="scientific">Penicillium patulum</name>
    <name type="common">Penicillium griseofulvum</name>
    <dbReference type="NCBI Taxonomy" id="5078"/>
    <lineage>
        <taxon>Eukaryota</taxon>
        <taxon>Fungi</taxon>
        <taxon>Dikarya</taxon>
        <taxon>Ascomycota</taxon>
        <taxon>Pezizomycotina</taxon>
        <taxon>Eurotiomycetes</taxon>
        <taxon>Eurotiomycetidae</taxon>
        <taxon>Eurotiales</taxon>
        <taxon>Aspergillaceae</taxon>
        <taxon>Penicillium</taxon>
    </lineage>
</organism>
<feature type="domain" description="RING-type" evidence="11">
    <location>
        <begin position="17"/>
        <end position="64"/>
    </location>
</feature>
<feature type="domain" description="SH3" evidence="10">
    <location>
        <begin position="848"/>
        <end position="909"/>
    </location>
</feature>
<dbReference type="PROSITE" id="PS50002">
    <property type="entry name" value="SH3"/>
    <property type="match status" value="1"/>
</dbReference>
<dbReference type="EMBL" id="LHQR01000065">
    <property type="protein sequence ID" value="KXG48411.1"/>
    <property type="molecule type" value="Genomic_DNA"/>
</dbReference>
<feature type="compositionally biased region" description="Low complexity" evidence="9">
    <location>
        <begin position="409"/>
        <end position="431"/>
    </location>
</feature>
<proteinExistence type="inferred from homology"/>
<reference evidence="12 13" key="1">
    <citation type="journal article" date="2016" name="BMC Genomics">
        <title>Genome sequencing and secondary metabolism of the postharvest pathogen Penicillium griseofulvum.</title>
        <authorList>
            <person name="Banani H."/>
            <person name="Marcet-Houben M."/>
            <person name="Ballester A.R."/>
            <person name="Abbruscato P."/>
            <person name="Gonzalez-Candelas L."/>
            <person name="Gabaldon T."/>
            <person name="Spadaro D."/>
        </authorList>
    </citation>
    <scope>NUCLEOTIDE SEQUENCE [LARGE SCALE GENOMIC DNA]</scope>
    <source>
        <strain evidence="12 13">PG3</strain>
    </source>
</reference>
<sequence>MSQVQSSGLADLEKELICTELLYQPLTLLDCLHTFCGSCVKEWFTAQGSRRPRASSRFTCPSCRAEVRDTRPNATVTTLLDMVLTAQPDRARAADEKAEIATRYTHGESVFPALPSGGESGEEDGEDDRRLLDEVRELSLRESRSQARREARRTGQSSRTRERSSHTERPAEDGRSRRRRDDDTTRQHRTLRPDDSERTRRVEHQSSLRSLLSLSSDAETMEAEILRQILEDGLLDNINLDNLGPRQEEELSERIADAYRRRHMQRSQSRRRHEPDGPTRTHARSESAHRTAEPTAATREHHVRRPPVSRPHLFGPAPARPIIGHQRRNSEQVGGRRRTSPVRANQASASDDAIRPAARSSSDITADRPVSQAGRVRSESSSARTRRATESEQNLSSTLSVGGRERSSSRQTRSQSATNSPTSSAAPSNASRHTAHADHALSSLSSPLVPGRSDRRTRPSSSRSNVPASPTVQFPEPSISCDRCEKDNIQYDLYKRCTSCKEGNFHLCLRCYRLGRGCLQWSGFRASAHTTFQRIISSSTRRPIHINDPGHILMWFKYQRPSETAHRMMSGERQMTSDNPVRRLQSGLFCDACQSSTNDCFWKCNQCNEGDWGFCNSCVNQGRCCTHALLPIRRITRSPPPSAPSTTPPPAESNTLPTSEMESFKILSFSTNCDICTYPIPASNTRYHCLECNGGDYDVCTNCYLKLVATGKINKENGHNGWRRCLAGHRMIVVGFEDHEEGQRRVVVRDLVGGRALKDEHVAQSQTSSPGTGGPVASPELGTGDWTWKDGPERRKKASRLRAGPAATNDTSRSTVSASDPSSPPLSSSTATPIQGIPPFRRFPPDGGVGLIVHALWSWYPEEEVSDELVFPRGAHITEAENINDDWFWGCYAGRTGLFPGSHVQFVREVLR</sequence>
<keyword evidence="3" id="KW-0479">Metal-binding</keyword>
<feature type="compositionally biased region" description="Basic and acidic residues" evidence="9">
    <location>
        <begin position="127"/>
        <end position="206"/>
    </location>
</feature>
<dbReference type="PROSITE" id="PS00518">
    <property type="entry name" value="ZF_RING_1"/>
    <property type="match status" value="1"/>
</dbReference>
<dbReference type="RefSeq" id="XP_040646947.1">
    <property type="nucleotide sequence ID" value="XM_040789994.1"/>
</dbReference>
<dbReference type="InterPro" id="IPR043145">
    <property type="entry name" value="Znf_ZZ_sf"/>
</dbReference>
<evidence type="ECO:0000256" key="7">
    <source>
        <dbReference type="PROSITE-ProRule" id="PRU00175"/>
    </source>
</evidence>
<dbReference type="SMART" id="SM00291">
    <property type="entry name" value="ZnF_ZZ"/>
    <property type="match status" value="2"/>
</dbReference>
<dbReference type="InterPro" id="IPR000433">
    <property type="entry name" value="Znf_ZZ"/>
</dbReference>
<evidence type="ECO:0000256" key="2">
    <source>
        <dbReference type="ARBA" id="ARBA00022443"/>
    </source>
</evidence>
<feature type="compositionally biased region" description="Basic and acidic residues" evidence="9">
    <location>
        <begin position="273"/>
        <end position="292"/>
    </location>
</feature>
<feature type="region of interest" description="Disordered" evidence="9">
    <location>
        <begin position="90"/>
        <end position="209"/>
    </location>
</feature>
<feature type="region of interest" description="Disordered" evidence="9">
    <location>
        <begin position="636"/>
        <end position="657"/>
    </location>
</feature>
<dbReference type="STRING" id="5078.A0A135LHE9"/>
<gene>
    <name evidence="12" type="ORF">PGRI_022810</name>
</gene>
<dbReference type="PANTHER" id="PTHR16079">
    <property type="entry name" value="UBIQUITIN LIGASE PROTEIN CHFR"/>
    <property type="match status" value="1"/>
</dbReference>
<feature type="compositionally biased region" description="Pro residues" evidence="9">
    <location>
        <begin position="638"/>
        <end position="651"/>
    </location>
</feature>
<dbReference type="InterPro" id="IPR001452">
    <property type="entry name" value="SH3_domain"/>
</dbReference>
<dbReference type="InterPro" id="IPR018957">
    <property type="entry name" value="Znf_C3HC4_RING-type"/>
</dbReference>
<keyword evidence="4 7" id="KW-0863">Zinc-finger</keyword>
<dbReference type="PANTHER" id="PTHR16079:SF4">
    <property type="entry name" value="E3 UBIQUITIN-PROTEIN LIGASE CHFR"/>
    <property type="match status" value="1"/>
</dbReference>
<dbReference type="FunFam" id="2.30.30.40:FF:000313">
    <property type="entry name" value="SH3 domain protein"/>
    <property type="match status" value="1"/>
</dbReference>